<evidence type="ECO:0000256" key="1">
    <source>
        <dbReference type="SAM" id="MobiDB-lite"/>
    </source>
</evidence>
<dbReference type="RefSeq" id="WP_185036202.1">
    <property type="nucleotide sequence ID" value="NZ_BNBN01000022.1"/>
</dbReference>
<feature type="region of interest" description="Disordered" evidence="1">
    <location>
        <begin position="1"/>
        <end position="38"/>
    </location>
</feature>
<accession>A0A7X0HL40</accession>
<proteinExistence type="predicted"/>
<sequence>MGAERDAPAAARDPPHRAGRQRHRGREPPLVDTLDSVDLRTGGDNPLLRRGYARALQMLADPTCPVRGVVAVSRTAITSVDRLYQDQLT</sequence>
<name>A0A7X0HL40_9ACTN</name>
<gene>
    <name evidence="2" type="ORF">HNQ79_006187</name>
</gene>
<evidence type="ECO:0000313" key="2">
    <source>
        <dbReference type="EMBL" id="MBB6439675.1"/>
    </source>
</evidence>
<keyword evidence="3" id="KW-1185">Reference proteome</keyword>
<comment type="caution">
    <text evidence="2">The sequence shown here is derived from an EMBL/GenBank/DDBJ whole genome shotgun (WGS) entry which is preliminary data.</text>
</comment>
<dbReference type="Proteomes" id="UP000540423">
    <property type="component" value="Unassembled WGS sequence"/>
</dbReference>
<evidence type="ECO:0000313" key="3">
    <source>
        <dbReference type="Proteomes" id="UP000540423"/>
    </source>
</evidence>
<dbReference type="AlphaFoldDB" id="A0A7X0HL40"/>
<dbReference type="EMBL" id="JACHEM010000026">
    <property type="protein sequence ID" value="MBB6439675.1"/>
    <property type="molecule type" value="Genomic_DNA"/>
</dbReference>
<protein>
    <submittedName>
        <fullName evidence="2">Uncharacterized protein</fullName>
    </submittedName>
</protein>
<organism evidence="2 3">
    <name type="scientific">Streptomyces candidus</name>
    <dbReference type="NCBI Taxonomy" id="67283"/>
    <lineage>
        <taxon>Bacteria</taxon>
        <taxon>Bacillati</taxon>
        <taxon>Actinomycetota</taxon>
        <taxon>Actinomycetes</taxon>
        <taxon>Kitasatosporales</taxon>
        <taxon>Streptomycetaceae</taxon>
        <taxon>Streptomyces</taxon>
    </lineage>
</organism>
<reference evidence="2 3" key="1">
    <citation type="submission" date="2020-08" db="EMBL/GenBank/DDBJ databases">
        <title>Genomic Encyclopedia of Type Strains, Phase IV (KMG-IV): sequencing the most valuable type-strain genomes for metagenomic binning, comparative biology and taxonomic classification.</title>
        <authorList>
            <person name="Goeker M."/>
        </authorList>
    </citation>
    <scope>NUCLEOTIDE SEQUENCE [LARGE SCALE GENOMIC DNA]</scope>
    <source>
        <strain evidence="2 3">DSM 40141</strain>
    </source>
</reference>